<comment type="caution">
    <text evidence="2">The sequence shown here is derived from an EMBL/GenBank/DDBJ whole genome shotgun (WGS) entry which is preliminary data.</text>
</comment>
<sequence length="169" mass="18559">MSRSGIGSIVCPAGLESHRRFVVSLVSSGTRTVSNETYIGVQRFYAELVRALDNDQFEEAAAMFTENGELSHTPGRPAARTRQGIVDDLIEHSRARRNSGEQRKHWFGHVRLSRVNDTVLAASAYVFVIGTKPGELPRLVVSGILHDVIVEQGDGFLLKSRTVVKDGAQ</sequence>
<feature type="domain" description="SnoaL-like" evidence="1">
    <location>
        <begin position="41"/>
        <end position="162"/>
    </location>
</feature>
<keyword evidence="3" id="KW-1185">Reference proteome</keyword>
<dbReference type="InterPro" id="IPR032710">
    <property type="entry name" value="NTF2-like_dom_sf"/>
</dbReference>
<name>A0A7K1V4H5_9NOCA</name>
<evidence type="ECO:0000313" key="2">
    <source>
        <dbReference type="EMBL" id="MVU81329.1"/>
    </source>
</evidence>
<dbReference type="SUPFAM" id="SSF54427">
    <property type="entry name" value="NTF2-like"/>
    <property type="match status" value="1"/>
</dbReference>
<proteinExistence type="predicted"/>
<dbReference type="Proteomes" id="UP000466794">
    <property type="component" value="Unassembled WGS sequence"/>
</dbReference>
<dbReference type="Gene3D" id="3.10.450.50">
    <property type="match status" value="1"/>
</dbReference>
<gene>
    <name evidence="2" type="ORF">GPX89_29315</name>
</gene>
<reference evidence="2 3" key="1">
    <citation type="submission" date="2019-12" db="EMBL/GenBank/DDBJ databases">
        <title>Nocardia sp. nov. ET3-3 isolated from soil.</title>
        <authorList>
            <person name="Kanchanasin P."/>
            <person name="Tanasupawat S."/>
            <person name="Yuki M."/>
            <person name="Kudo T."/>
        </authorList>
    </citation>
    <scope>NUCLEOTIDE SEQUENCE [LARGE SCALE GENOMIC DNA]</scope>
    <source>
        <strain evidence="2 3">ET3-3</strain>
    </source>
</reference>
<dbReference type="InterPro" id="IPR037401">
    <property type="entry name" value="SnoaL-like"/>
</dbReference>
<protein>
    <submittedName>
        <fullName evidence="2">Nuclear transport factor 2 family protein</fullName>
    </submittedName>
</protein>
<dbReference type="EMBL" id="WRPP01000006">
    <property type="protein sequence ID" value="MVU81329.1"/>
    <property type="molecule type" value="Genomic_DNA"/>
</dbReference>
<organism evidence="2 3">
    <name type="scientific">Nocardia terrae</name>
    <dbReference type="NCBI Taxonomy" id="2675851"/>
    <lineage>
        <taxon>Bacteria</taxon>
        <taxon>Bacillati</taxon>
        <taxon>Actinomycetota</taxon>
        <taxon>Actinomycetes</taxon>
        <taxon>Mycobacteriales</taxon>
        <taxon>Nocardiaceae</taxon>
        <taxon>Nocardia</taxon>
    </lineage>
</organism>
<evidence type="ECO:0000259" key="1">
    <source>
        <dbReference type="Pfam" id="PF13577"/>
    </source>
</evidence>
<accession>A0A7K1V4H5</accession>
<evidence type="ECO:0000313" key="3">
    <source>
        <dbReference type="Proteomes" id="UP000466794"/>
    </source>
</evidence>
<dbReference type="Pfam" id="PF13577">
    <property type="entry name" value="SnoaL_4"/>
    <property type="match status" value="1"/>
</dbReference>
<dbReference type="AlphaFoldDB" id="A0A7K1V4H5"/>